<evidence type="ECO:0000313" key="3">
    <source>
        <dbReference type="Proteomes" id="UP000076722"/>
    </source>
</evidence>
<feature type="compositionally biased region" description="Basic and acidic residues" evidence="1">
    <location>
        <begin position="571"/>
        <end position="581"/>
    </location>
</feature>
<feature type="compositionally biased region" description="Polar residues" evidence="1">
    <location>
        <begin position="287"/>
        <end position="318"/>
    </location>
</feature>
<dbReference type="STRING" id="1314777.A0A164ZKM5"/>
<feature type="compositionally biased region" description="Basic residues" evidence="1">
    <location>
        <begin position="13"/>
        <end position="22"/>
    </location>
</feature>
<feature type="compositionally biased region" description="Low complexity" evidence="1">
    <location>
        <begin position="335"/>
        <end position="364"/>
    </location>
</feature>
<name>A0A164ZKM5_9AGAM</name>
<feature type="region of interest" description="Disordered" evidence="1">
    <location>
        <begin position="191"/>
        <end position="249"/>
    </location>
</feature>
<keyword evidence="3" id="KW-1185">Reference proteome</keyword>
<organism evidence="2 3">
    <name type="scientific">Sistotremastrum niveocremeum HHB9708</name>
    <dbReference type="NCBI Taxonomy" id="1314777"/>
    <lineage>
        <taxon>Eukaryota</taxon>
        <taxon>Fungi</taxon>
        <taxon>Dikarya</taxon>
        <taxon>Basidiomycota</taxon>
        <taxon>Agaricomycotina</taxon>
        <taxon>Agaricomycetes</taxon>
        <taxon>Sistotremastrales</taxon>
        <taxon>Sistotremastraceae</taxon>
        <taxon>Sertulicium</taxon>
        <taxon>Sertulicium niveocremeum</taxon>
    </lineage>
</organism>
<dbReference type="OrthoDB" id="3254377at2759"/>
<dbReference type="Proteomes" id="UP000076722">
    <property type="component" value="Unassembled WGS sequence"/>
</dbReference>
<feature type="compositionally biased region" description="Basic and acidic residues" evidence="1">
    <location>
        <begin position="221"/>
        <end position="230"/>
    </location>
</feature>
<feature type="compositionally biased region" description="Low complexity" evidence="1">
    <location>
        <begin position="503"/>
        <end position="512"/>
    </location>
</feature>
<reference evidence="2 3" key="1">
    <citation type="journal article" date="2016" name="Mol. Biol. Evol.">
        <title>Comparative Genomics of Early-Diverging Mushroom-Forming Fungi Provides Insights into the Origins of Lignocellulose Decay Capabilities.</title>
        <authorList>
            <person name="Nagy L.G."/>
            <person name="Riley R."/>
            <person name="Tritt A."/>
            <person name="Adam C."/>
            <person name="Daum C."/>
            <person name="Floudas D."/>
            <person name="Sun H."/>
            <person name="Yadav J.S."/>
            <person name="Pangilinan J."/>
            <person name="Larsson K.H."/>
            <person name="Matsuura K."/>
            <person name="Barry K."/>
            <person name="Labutti K."/>
            <person name="Kuo R."/>
            <person name="Ohm R.A."/>
            <person name="Bhattacharya S.S."/>
            <person name="Shirouzu T."/>
            <person name="Yoshinaga Y."/>
            <person name="Martin F.M."/>
            <person name="Grigoriev I.V."/>
            <person name="Hibbett D.S."/>
        </authorList>
    </citation>
    <scope>NUCLEOTIDE SEQUENCE [LARGE SCALE GENOMIC DNA]</scope>
    <source>
        <strain evidence="2 3">HHB9708</strain>
    </source>
</reference>
<gene>
    <name evidence="2" type="ORF">SISNIDRAFT_481703</name>
</gene>
<feature type="compositionally biased region" description="Basic residues" evidence="1">
    <location>
        <begin position="89"/>
        <end position="101"/>
    </location>
</feature>
<feature type="compositionally biased region" description="Polar residues" evidence="1">
    <location>
        <begin position="454"/>
        <end position="495"/>
    </location>
</feature>
<dbReference type="AlphaFoldDB" id="A0A164ZKM5"/>
<feature type="compositionally biased region" description="Polar residues" evidence="1">
    <location>
        <begin position="371"/>
        <end position="384"/>
    </location>
</feature>
<feature type="compositionally biased region" description="Low complexity" evidence="1">
    <location>
        <begin position="397"/>
        <end position="411"/>
    </location>
</feature>
<evidence type="ECO:0000313" key="2">
    <source>
        <dbReference type="EMBL" id="KZS97816.1"/>
    </source>
</evidence>
<evidence type="ECO:0000256" key="1">
    <source>
        <dbReference type="SAM" id="MobiDB-lite"/>
    </source>
</evidence>
<feature type="compositionally biased region" description="Basic and acidic residues" evidence="1">
    <location>
        <begin position="419"/>
        <end position="437"/>
    </location>
</feature>
<accession>A0A164ZKM5</accession>
<feature type="compositionally biased region" description="Polar residues" evidence="1">
    <location>
        <begin position="25"/>
        <end position="37"/>
    </location>
</feature>
<feature type="region of interest" description="Disordered" evidence="1">
    <location>
        <begin position="1"/>
        <end position="109"/>
    </location>
</feature>
<feature type="region of interest" description="Disordered" evidence="1">
    <location>
        <begin position="284"/>
        <end position="599"/>
    </location>
</feature>
<protein>
    <submittedName>
        <fullName evidence="2">Uncharacterized protein</fullName>
    </submittedName>
</protein>
<sequence length="599" mass="65936">MSSSSREPQPATPHKKRRRRFSPVRFSTDTSQTLPEYSSSSSHRSPRRSSIDTPSEEPPDYPASADEADSEFEEDKDTAFHPLPLPITPRRRAHFTSRRKNLYSSGKSAASDTFLDSLLERSVHALEMSNAILQSSLASPPLPREPFHDLPATSQSRYWSDERPMLHRRQPSWMDEMDEVSRNVDDLFSDVSRRPTQNAPGLSKSLPPSSSSELHRHHRRASLDKRREEQQSGLQLTTEDDILRNSRPPRPLTQYVAITSTAGDTLESTADHESIFLPSTIGVRTPSVRSDFSPTTGRQSGSRTTPIPFSSRRNTDPTPVTPAYSLLSNIVTRVPSRSDSPSSSFMTPRASRSSLSESTQSTPRGRLLGSRTHSSPDSFRSHLSGSPHRWTEPRAMTPPQEESTPSSSPSSLEAPRTMESLRKILQDSPVKEPELKRATRPPPITIIPRSTPSEPQTFSTTASVSRLLTRATHTLSTKAQQPTHSSLKGGSSPTVRSAALAESPSVSSSGRSTPRQVAFAQLPESYSGSRGGSKLKPKSKAKKKKSKDEGGWWTSLLTNLAAAPPGPGMGRFEDKIEERSARGWGRPPISGGSVEDWTL</sequence>
<feature type="region of interest" description="Disordered" evidence="1">
    <location>
        <begin position="137"/>
        <end position="163"/>
    </location>
</feature>
<proteinExistence type="predicted"/>
<feature type="compositionally biased region" description="Basic residues" evidence="1">
    <location>
        <begin position="533"/>
        <end position="545"/>
    </location>
</feature>
<dbReference type="EMBL" id="KV419396">
    <property type="protein sequence ID" value="KZS97816.1"/>
    <property type="molecule type" value="Genomic_DNA"/>
</dbReference>
<feature type="compositionally biased region" description="Acidic residues" evidence="1">
    <location>
        <begin position="66"/>
        <end position="76"/>
    </location>
</feature>
<feature type="compositionally biased region" description="Low complexity" evidence="1">
    <location>
        <begin position="200"/>
        <end position="212"/>
    </location>
</feature>